<dbReference type="AlphaFoldDB" id="A0A5D5ANB1"/>
<keyword evidence="4" id="KW-1185">Reference proteome</keyword>
<accession>A0A5D5ANB1</accession>
<dbReference type="UniPathway" id="UPA00077">
    <property type="reaction ID" value="UER00155"/>
</dbReference>
<dbReference type="InterPro" id="IPR027510">
    <property type="entry name" value="HMPDK_MptE"/>
</dbReference>
<dbReference type="GO" id="GO:0005524">
    <property type="term" value="F:ATP binding"/>
    <property type="evidence" value="ECO:0007669"/>
    <property type="project" value="UniProtKB-UniRule"/>
</dbReference>
<keyword evidence="1" id="KW-0289">Folate biosynthesis</keyword>
<comment type="pathway">
    <text evidence="1">Cofactor biosynthesis; tetrahydrofolate biosynthesis; 2-amino-4-hydroxy-6-hydroxymethyl-7,8-dihydropteridine diphosphate from 7,8-dihydroneopterin triphosphate: step 4/4.</text>
</comment>
<evidence type="ECO:0000256" key="1">
    <source>
        <dbReference type="HAMAP-Rule" id="MF_02131"/>
    </source>
</evidence>
<comment type="cofactor">
    <cofactor evidence="1">
        <name>Mg(2+)</name>
        <dbReference type="ChEBI" id="CHEBI:18420"/>
    </cofactor>
</comment>
<evidence type="ECO:0000259" key="2">
    <source>
        <dbReference type="Pfam" id="PF01973"/>
    </source>
</evidence>
<dbReference type="Pfam" id="PF01973">
    <property type="entry name" value="MptE-like"/>
    <property type="match status" value="1"/>
</dbReference>
<name>A0A5D5ANB1_9EURY</name>
<feature type="domain" description="6-hydroxymethylpterin diphosphokinase MptE-like" evidence="2">
    <location>
        <begin position="40"/>
        <end position="185"/>
    </location>
</feature>
<sequence length="230" mass="25540">MEFEEWEPIYEAIVDDFGYDRGADERARDVLASMTDSFDLEKLSAARGATVAVVGAAPSLETAAELERAREADVVFAASTAADVLDRRGIEVDCMVTDLDKNPQSVRRFTERRIPVAVHAHGDNVPAVRRVVPDCDDEYVLPTTQAKPRGPVRNVGGFTDGDRAAFLADYLGADRLVFAGWEFDDPDVGPVKARKLEWAGRLLSWLERRRDDRFELLEGTGDEFVTEFGT</sequence>
<dbReference type="EC" id="2.7.6.3" evidence="1"/>
<dbReference type="GO" id="GO:0003848">
    <property type="term" value="F:2-amino-4-hydroxy-6-hydroxymethyldihydropteridine diphosphokinase activity"/>
    <property type="evidence" value="ECO:0007669"/>
    <property type="project" value="UniProtKB-UniRule"/>
</dbReference>
<dbReference type="PANTHER" id="PTHR39648">
    <property type="entry name" value="6-HYDROXYMETHYL-7,8-DIHYDROPTERIN PYROPHOSPHOKINASE"/>
    <property type="match status" value="1"/>
</dbReference>
<reference evidence="3 4" key="1">
    <citation type="submission" date="2019-08" db="EMBL/GenBank/DDBJ databases">
        <title>Archaea genome.</title>
        <authorList>
            <person name="Kajale S."/>
            <person name="Shouche Y."/>
            <person name="Deshpande N."/>
            <person name="Sharma A."/>
        </authorList>
    </citation>
    <scope>NUCLEOTIDE SEQUENCE [LARGE SCALE GENOMIC DNA]</scope>
    <source>
        <strain evidence="3 4">ESP3B_9</strain>
    </source>
</reference>
<comment type="catalytic activity">
    <reaction evidence="1">
        <text>6-hydroxymethyl-7,8-dihydropterin + ATP = (7,8-dihydropterin-6-yl)methyl diphosphate + AMP + H(+)</text>
        <dbReference type="Rhea" id="RHEA:11412"/>
        <dbReference type="ChEBI" id="CHEBI:15378"/>
        <dbReference type="ChEBI" id="CHEBI:30616"/>
        <dbReference type="ChEBI" id="CHEBI:44841"/>
        <dbReference type="ChEBI" id="CHEBI:72950"/>
        <dbReference type="ChEBI" id="CHEBI:456215"/>
        <dbReference type="EC" id="2.7.6.3"/>
    </reaction>
</comment>
<dbReference type="GO" id="GO:0046656">
    <property type="term" value="P:folic acid biosynthetic process"/>
    <property type="evidence" value="ECO:0007669"/>
    <property type="project" value="UniProtKB-KW"/>
</dbReference>
<keyword evidence="1" id="KW-0418">Kinase</keyword>
<evidence type="ECO:0000313" key="3">
    <source>
        <dbReference type="EMBL" id="TYT60900.1"/>
    </source>
</evidence>
<dbReference type="GO" id="GO:0000287">
    <property type="term" value="F:magnesium ion binding"/>
    <property type="evidence" value="ECO:0007669"/>
    <property type="project" value="UniProtKB-UniRule"/>
</dbReference>
<comment type="function">
    <text evidence="1">Catalyzes the transfer of diphosphate from ATP to 6-hydroxymethyl-7,8-dihydropterin (6-HMD), leading to 6-hydroxymethyl-7,8-dihydropterin diphosphate (6-HMDP).</text>
</comment>
<dbReference type="InterPro" id="IPR002826">
    <property type="entry name" value="MptE-like"/>
</dbReference>
<keyword evidence="1" id="KW-0808">Transferase</keyword>
<proteinExistence type="inferred from homology"/>
<dbReference type="PANTHER" id="PTHR39648:SF1">
    <property type="entry name" value="6-HYDROXYMETHYL-7,8-DIHYDROPTERIN PYROPHOSPHOKINASE"/>
    <property type="match status" value="1"/>
</dbReference>
<protein>
    <recommendedName>
        <fullName evidence="1">6-hydroxymethyl-7,8-dihydropterin pyrophosphokinase</fullName>
        <shortName evidence="1">HPPK</shortName>
        <ecNumber evidence="1">2.7.6.3</ecNumber>
    </recommendedName>
    <alternativeName>
        <fullName evidence="1">2-amino-4-hydroxy-6-hydroxymethyldihydropteridine pyrophosphokinase</fullName>
    </alternativeName>
    <alternativeName>
        <fullName evidence="1">6-hydroxymethyl-7,8-dihydropterin diphosphokinase</fullName>
        <shortName evidence="1">6-HMPDK</shortName>
    </alternativeName>
    <alternativeName>
        <fullName evidence="1">7,8-dihydro-6-hydroxymethylpterin diphosphokinase</fullName>
    </alternativeName>
    <alternativeName>
        <fullName evidence="1">7,8-dihydro-6-hydroxymethylpterin pyrophosphokinase</fullName>
        <shortName evidence="1">PPPK</shortName>
    </alternativeName>
</protein>
<organism evidence="3 4">
    <name type="scientific">Natrialba swarupiae</name>
    <dbReference type="NCBI Taxonomy" id="2448032"/>
    <lineage>
        <taxon>Archaea</taxon>
        <taxon>Methanobacteriati</taxon>
        <taxon>Methanobacteriota</taxon>
        <taxon>Stenosarchaea group</taxon>
        <taxon>Halobacteria</taxon>
        <taxon>Halobacteriales</taxon>
        <taxon>Natrialbaceae</taxon>
        <taxon>Natrialba</taxon>
    </lineage>
</organism>
<comment type="caution">
    <text evidence="3">The sequence shown here is derived from an EMBL/GenBank/DDBJ whole genome shotgun (WGS) entry which is preliminary data.</text>
</comment>
<keyword evidence="1" id="KW-0067">ATP-binding</keyword>
<keyword evidence="1" id="KW-0460">Magnesium</keyword>
<comment type="similarity">
    <text evidence="1">Belongs to the archaeal 6-HMPDK family.</text>
</comment>
<evidence type="ECO:0000313" key="4">
    <source>
        <dbReference type="Proteomes" id="UP000324104"/>
    </source>
</evidence>
<gene>
    <name evidence="1" type="primary">mptE</name>
    <name evidence="3" type="ORF">FYC77_16415</name>
</gene>
<dbReference type="GO" id="GO:0046654">
    <property type="term" value="P:tetrahydrofolate biosynthetic process"/>
    <property type="evidence" value="ECO:0007669"/>
    <property type="project" value="UniProtKB-UniRule"/>
</dbReference>
<keyword evidence="1" id="KW-0547">Nucleotide-binding</keyword>
<dbReference type="HAMAP" id="MF_02131">
    <property type="entry name" value="HMPDK_arch"/>
    <property type="match status" value="1"/>
</dbReference>
<dbReference type="RefSeq" id="WP_149082578.1">
    <property type="nucleotide sequence ID" value="NZ_VTAW01000027.1"/>
</dbReference>
<dbReference type="EMBL" id="VTAW01000027">
    <property type="protein sequence ID" value="TYT60900.1"/>
    <property type="molecule type" value="Genomic_DNA"/>
</dbReference>
<dbReference type="Proteomes" id="UP000324104">
    <property type="component" value="Unassembled WGS sequence"/>
</dbReference>
<dbReference type="GO" id="GO:0016301">
    <property type="term" value="F:kinase activity"/>
    <property type="evidence" value="ECO:0007669"/>
    <property type="project" value="UniProtKB-KW"/>
</dbReference>